<accession>A0AAE8N8V4</accession>
<keyword evidence="1" id="KW-0560">Oxidoreductase</keyword>
<sequence>MIITNPAIPLDSIVVVIGANGYAGAETCQKLLEAGFRVRGTVRDVERHRGWMHALFDKKWPGKFELVRVTDFAADGAFDEAFQGATGVIYVSTPTVFDPDSDGAIGPIVKGTIKTLEAAARAGVKRYVLSSSSKAVESAAYNHPHELTEKTFNHEAIAIARDNPPADPVERAVVKYSAGRTEAELAFWDWVKANDTPLVANCVVPDGLFGRILDTGRLKTGFSTSIAMLQTVLRGSSEGVMNLAYFIDVQDAANLLVAAVALPSLTSERIFAYRYNAPWNDLRHRIRELYPDRPDLVTGEDIDVAGRDLSTAEGPIRRAEEILKEVGLPGYTSLDDMLRGFVDSVYPSQ</sequence>
<organism evidence="4 5">
    <name type="scientific">Cephalotrichum gorgonifer</name>
    <dbReference type="NCBI Taxonomy" id="2041049"/>
    <lineage>
        <taxon>Eukaryota</taxon>
        <taxon>Fungi</taxon>
        <taxon>Dikarya</taxon>
        <taxon>Ascomycota</taxon>
        <taxon>Pezizomycotina</taxon>
        <taxon>Sordariomycetes</taxon>
        <taxon>Hypocreomycetidae</taxon>
        <taxon>Microascales</taxon>
        <taxon>Microascaceae</taxon>
        <taxon>Cephalotrichum</taxon>
    </lineage>
</organism>
<keyword evidence="5" id="KW-1185">Reference proteome</keyword>
<evidence type="ECO:0000313" key="5">
    <source>
        <dbReference type="Proteomes" id="UP001187682"/>
    </source>
</evidence>
<protein>
    <submittedName>
        <fullName evidence="4">Related to aldehyde reductase II</fullName>
    </submittedName>
</protein>
<dbReference type="Proteomes" id="UP001187682">
    <property type="component" value="Unassembled WGS sequence"/>
</dbReference>
<evidence type="ECO:0000313" key="4">
    <source>
        <dbReference type="EMBL" id="SPO07105.1"/>
    </source>
</evidence>
<feature type="domain" description="NAD(P)-binding" evidence="3">
    <location>
        <begin position="18"/>
        <end position="155"/>
    </location>
</feature>
<dbReference type="InterPro" id="IPR050425">
    <property type="entry name" value="NAD(P)_dehydrat-like"/>
</dbReference>
<comment type="caution">
    <text evidence="4">The sequence shown here is derived from an EMBL/GenBank/DDBJ whole genome shotgun (WGS) entry which is preliminary data.</text>
</comment>
<dbReference type="EMBL" id="ONZQ02000018">
    <property type="protein sequence ID" value="SPO07105.1"/>
    <property type="molecule type" value="Genomic_DNA"/>
</dbReference>
<evidence type="ECO:0000256" key="2">
    <source>
        <dbReference type="ARBA" id="ARBA00023445"/>
    </source>
</evidence>
<dbReference type="InterPro" id="IPR036291">
    <property type="entry name" value="NAD(P)-bd_dom_sf"/>
</dbReference>
<dbReference type="PANTHER" id="PTHR10366:SF562">
    <property type="entry name" value="ALDEHYDE REDUCTASE II (AFU_ORTHOLOGUE AFUA_1G11360)"/>
    <property type="match status" value="1"/>
</dbReference>
<dbReference type="PANTHER" id="PTHR10366">
    <property type="entry name" value="NAD DEPENDENT EPIMERASE/DEHYDRATASE"/>
    <property type="match status" value="1"/>
</dbReference>
<dbReference type="Gene3D" id="3.40.50.720">
    <property type="entry name" value="NAD(P)-binding Rossmann-like Domain"/>
    <property type="match status" value="1"/>
</dbReference>
<dbReference type="GO" id="GO:0016616">
    <property type="term" value="F:oxidoreductase activity, acting on the CH-OH group of donors, NAD or NADP as acceptor"/>
    <property type="evidence" value="ECO:0007669"/>
    <property type="project" value="TreeGrafter"/>
</dbReference>
<reference evidence="4" key="1">
    <citation type="submission" date="2018-03" db="EMBL/GenBank/DDBJ databases">
        <authorList>
            <person name="Guldener U."/>
        </authorList>
    </citation>
    <scope>NUCLEOTIDE SEQUENCE</scope>
</reference>
<evidence type="ECO:0000259" key="3">
    <source>
        <dbReference type="Pfam" id="PF13460"/>
    </source>
</evidence>
<proteinExistence type="inferred from homology"/>
<evidence type="ECO:0000256" key="1">
    <source>
        <dbReference type="ARBA" id="ARBA00023002"/>
    </source>
</evidence>
<dbReference type="SUPFAM" id="SSF51735">
    <property type="entry name" value="NAD(P)-binding Rossmann-fold domains"/>
    <property type="match status" value="1"/>
</dbReference>
<comment type="similarity">
    <text evidence="2">Belongs to the NAD(P)-dependent epimerase/dehydratase family. Dihydroflavonol-4-reductase subfamily.</text>
</comment>
<gene>
    <name evidence="4" type="ORF">DNG_09799</name>
</gene>
<dbReference type="Pfam" id="PF13460">
    <property type="entry name" value="NAD_binding_10"/>
    <property type="match status" value="1"/>
</dbReference>
<dbReference type="InterPro" id="IPR016040">
    <property type="entry name" value="NAD(P)-bd_dom"/>
</dbReference>
<name>A0AAE8N8V4_9PEZI</name>
<dbReference type="AlphaFoldDB" id="A0AAE8N8V4"/>